<evidence type="ECO:0000313" key="1">
    <source>
        <dbReference type="EMBL" id="GMT34164.1"/>
    </source>
</evidence>
<dbReference type="Proteomes" id="UP001432322">
    <property type="component" value="Unassembled WGS sequence"/>
</dbReference>
<dbReference type="EMBL" id="BTSY01000006">
    <property type="protein sequence ID" value="GMT34164.1"/>
    <property type="molecule type" value="Genomic_DNA"/>
</dbReference>
<protein>
    <submittedName>
        <fullName evidence="1">Uncharacterized protein</fullName>
    </submittedName>
</protein>
<reference evidence="1" key="1">
    <citation type="submission" date="2023-10" db="EMBL/GenBank/DDBJ databases">
        <title>Genome assembly of Pristionchus species.</title>
        <authorList>
            <person name="Yoshida K."/>
            <person name="Sommer R.J."/>
        </authorList>
    </citation>
    <scope>NUCLEOTIDE SEQUENCE</scope>
    <source>
        <strain evidence="1">RS5133</strain>
    </source>
</reference>
<feature type="non-terminal residue" evidence="1">
    <location>
        <position position="106"/>
    </location>
</feature>
<dbReference type="AlphaFoldDB" id="A0AAV5WX41"/>
<feature type="non-terminal residue" evidence="1">
    <location>
        <position position="1"/>
    </location>
</feature>
<evidence type="ECO:0000313" key="2">
    <source>
        <dbReference type="Proteomes" id="UP001432322"/>
    </source>
</evidence>
<name>A0AAV5WX41_9BILA</name>
<organism evidence="1 2">
    <name type="scientific">Pristionchus fissidentatus</name>
    <dbReference type="NCBI Taxonomy" id="1538716"/>
    <lineage>
        <taxon>Eukaryota</taxon>
        <taxon>Metazoa</taxon>
        <taxon>Ecdysozoa</taxon>
        <taxon>Nematoda</taxon>
        <taxon>Chromadorea</taxon>
        <taxon>Rhabditida</taxon>
        <taxon>Rhabditina</taxon>
        <taxon>Diplogasteromorpha</taxon>
        <taxon>Diplogasteroidea</taxon>
        <taxon>Neodiplogasteridae</taxon>
        <taxon>Pristionchus</taxon>
    </lineage>
</organism>
<comment type="caution">
    <text evidence="1">The sequence shown here is derived from an EMBL/GenBank/DDBJ whole genome shotgun (WGS) entry which is preliminary data.</text>
</comment>
<gene>
    <name evidence="1" type="ORF">PFISCL1PPCAC_25461</name>
</gene>
<keyword evidence="2" id="KW-1185">Reference proteome</keyword>
<accession>A0AAV5WX41</accession>
<sequence length="106" mass="11885">QLASLSSAFFLTLLYGDFTEKNEKCIKLPLVDDVPTLFKCLFLPLLLSQNDAYCSSPAISWLRSHCPSPSDRLGFESLFSQLAEEVVRRATSKFSSFFRAEQIAIA</sequence>
<proteinExistence type="predicted"/>